<reference evidence="3" key="3">
    <citation type="submission" date="2023-02" db="EMBL/GenBank/DDBJ databases">
        <title>Complete genome sequence of Lactobacillus curvatus CACC879 isolated from Pig feces.</title>
        <authorList>
            <person name="Park S."/>
            <person name="Park M.A."/>
            <person name="Kim D.-H."/>
            <person name="Kim Y."/>
        </authorList>
    </citation>
    <scope>NUCLEOTIDE SEQUENCE</scope>
    <source>
        <strain evidence="3">CACC879</strain>
    </source>
</reference>
<dbReference type="GO" id="GO:0005829">
    <property type="term" value="C:cytosol"/>
    <property type="evidence" value="ECO:0007669"/>
    <property type="project" value="TreeGrafter"/>
</dbReference>
<dbReference type="Gene3D" id="1.10.10.10">
    <property type="entry name" value="Winged helix-like DNA-binding domain superfamily/Winged helix DNA-binding domain"/>
    <property type="match status" value="1"/>
</dbReference>
<dbReference type="KEGG" id="lcv:FBA2_04680"/>
<reference evidence="1 4" key="1">
    <citation type="submission" date="2017-07" db="EMBL/GenBank/DDBJ databases">
        <title>Lactobacillus curvatus MRS6 whole genome.</title>
        <authorList>
            <person name="Jans C."/>
            <person name="Lagler S."/>
            <person name="Lacroix C."/>
            <person name="Meile L."/>
            <person name="Stevens M.J.A."/>
        </authorList>
    </citation>
    <scope>NUCLEOTIDE SEQUENCE [LARGE SCALE GENOMIC DNA]</scope>
    <source>
        <strain evidence="1 4">MRS6</strain>
    </source>
</reference>
<organism evidence="3 6">
    <name type="scientific">Latilactobacillus curvatus</name>
    <name type="common">Lactobacillus curvatus</name>
    <dbReference type="NCBI Taxonomy" id="28038"/>
    <lineage>
        <taxon>Bacteria</taxon>
        <taxon>Bacillati</taxon>
        <taxon>Bacillota</taxon>
        <taxon>Bacilli</taxon>
        <taxon>Lactobacillales</taxon>
        <taxon>Lactobacillaceae</taxon>
        <taxon>Latilactobacillus</taxon>
    </lineage>
</organism>
<dbReference type="InterPro" id="IPR036388">
    <property type="entry name" value="WH-like_DNA-bd_sf"/>
</dbReference>
<dbReference type="InterPro" id="IPR000944">
    <property type="entry name" value="Tscrpt_reg_Rrf2"/>
</dbReference>
<dbReference type="RefSeq" id="WP_004270319.1">
    <property type="nucleotide sequence ID" value="NZ_CABIVZ010000002.1"/>
</dbReference>
<dbReference type="Pfam" id="PF02082">
    <property type="entry name" value="Rrf2"/>
    <property type="match status" value="1"/>
</dbReference>
<gene>
    <name evidence="1" type="ORF">CG419_05930</name>
    <name evidence="2" type="ORF">DT351_05860</name>
    <name evidence="3" type="ORF">PSR33_01185</name>
</gene>
<evidence type="ECO:0000313" key="6">
    <source>
        <dbReference type="Proteomes" id="UP001215533"/>
    </source>
</evidence>
<dbReference type="STRING" id="28038.BCY75_07825"/>
<dbReference type="OrthoDB" id="213028at2"/>
<dbReference type="Proteomes" id="UP000257607">
    <property type="component" value="Chromosome"/>
</dbReference>
<dbReference type="Proteomes" id="UP000199749">
    <property type="component" value="Chromosome"/>
</dbReference>
<accession>A0A0B2XK26</accession>
<dbReference type="GO" id="GO:0003700">
    <property type="term" value="F:DNA-binding transcription factor activity"/>
    <property type="evidence" value="ECO:0007669"/>
    <property type="project" value="TreeGrafter"/>
</dbReference>
<evidence type="ECO:0000313" key="4">
    <source>
        <dbReference type="Proteomes" id="UP000199749"/>
    </source>
</evidence>
<dbReference type="EMBL" id="CP031003">
    <property type="protein sequence ID" value="AXN35907.1"/>
    <property type="molecule type" value="Genomic_DNA"/>
</dbReference>
<dbReference type="EMBL" id="CP117683">
    <property type="protein sequence ID" value="WDC92188.1"/>
    <property type="molecule type" value="Genomic_DNA"/>
</dbReference>
<evidence type="ECO:0000313" key="3">
    <source>
        <dbReference type="EMBL" id="WDC92188.1"/>
    </source>
</evidence>
<dbReference type="EMBL" id="CP022474">
    <property type="protein sequence ID" value="ASN60201.1"/>
    <property type="molecule type" value="Genomic_DNA"/>
</dbReference>
<protein>
    <submittedName>
        <fullName evidence="3">Rrf2 family transcriptional regulator</fullName>
    </submittedName>
</protein>
<evidence type="ECO:0000313" key="5">
    <source>
        <dbReference type="Proteomes" id="UP000257607"/>
    </source>
</evidence>
<dbReference type="PROSITE" id="PS51197">
    <property type="entry name" value="HTH_RRF2_2"/>
    <property type="match status" value="1"/>
</dbReference>
<reference evidence="2 5" key="2">
    <citation type="submission" date="2018-07" db="EMBL/GenBank/DDBJ databases">
        <title>Lactobacillus curvatus genome sequence.</title>
        <authorList>
            <person name="Prechtl R."/>
        </authorList>
    </citation>
    <scope>NUCLEOTIDE SEQUENCE [LARGE SCALE GENOMIC DNA]</scope>
    <source>
        <strain evidence="2 5">TMW 1.1928</strain>
    </source>
</reference>
<evidence type="ECO:0000313" key="2">
    <source>
        <dbReference type="EMBL" id="AXN35907.1"/>
    </source>
</evidence>
<dbReference type="AlphaFoldDB" id="A0A0B2XK26"/>
<evidence type="ECO:0000313" key="1">
    <source>
        <dbReference type="EMBL" id="ASN60201.1"/>
    </source>
</evidence>
<proteinExistence type="predicted"/>
<sequence length="147" mass="15930">MKYSHKLSDAIHILAYVDIFQDGDLSSQAIAGSIESNPSLVRRLMSLLVKADLLATKPGTIAPKLARPAEQITMLAVFQALDTDQRLLHVDEKTNPDCLIGSNIQATLDAAYDQVQKAAEAEMATITLDQIIAGILERDAQKNSLSV</sequence>
<dbReference type="PANTHER" id="PTHR33221:SF15">
    <property type="entry name" value="HTH-TYPE TRANSCRIPTIONAL REGULATOR YWGB-RELATED"/>
    <property type="match status" value="1"/>
</dbReference>
<dbReference type="PANTHER" id="PTHR33221">
    <property type="entry name" value="WINGED HELIX-TURN-HELIX TRANSCRIPTIONAL REGULATOR, RRF2 FAMILY"/>
    <property type="match status" value="1"/>
</dbReference>
<dbReference type="SUPFAM" id="SSF46785">
    <property type="entry name" value="Winged helix' DNA-binding domain"/>
    <property type="match status" value="1"/>
</dbReference>
<dbReference type="Proteomes" id="UP001215533">
    <property type="component" value="Chromosome"/>
</dbReference>
<name>A0A0B2XK26_LATCU</name>
<dbReference type="InterPro" id="IPR036390">
    <property type="entry name" value="WH_DNA-bd_sf"/>
</dbReference>